<dbReference type="Pfam" id="PF22387">
    <property type="entry name" value="PhiCb5_coat"/>
    <property type="match status" value="1"/>
</dbReference>
<evidence type="ECO:0000313" key="1">
    <source>
        <dbReference type="EMBL" id="DAD52765.1"/>
    </source>
</evidence>
<dbReference type="InterPro" id="IPR054457">
    <property type="entry name" value="PhiCb5_coat"/>
</dbReference>
<dbReference type="KEGG" id="vg:80400321"/>
<keyword evidence="1" id="KW-0946">Virion</keyword>
<gene>
    <name evidence="1" type="primary">SRR7976325_26_3</name>
</gene>
<dbReference type="Proteomes" id="UP000683181">
    <property type="component" value="Segment"/>
</dbReference>
<keyword evidence="2" id="KW-1185">Reference proteome</keyword>
<accession>A0A8S5L5N2</accession>
<evidence type="ECO:0000313" key="2">
    <source>
        <dbReference type="Proteomes" id="UP000683181"/>
    </source>
</evidence>
<name>A0A8S5L5N2_9VIRU</name>
<dbReference type="Gene3D" id="2.40.160.220">
    <property type="match status" value="1"/>
</dbReference>
<sequence length="119" mass="13313">MLGNTLVLPVSGGSITMVKINQDSYSSEYLFRDTTSQYRAKIRHTKTNAQNGKPSYDRHNFEVVQTVFAAGDVAEFERKFYFVMEHLPQDTDVNLADAVADLAIASSDAFLVSLRGWES</sequence>
<proteinExistence type="predicted"/>
<dbReference type="GeneID" id="80400321"/>
<protein>
    <submittedName>
        <fullName evidence="1">Coat protein</fullName>
    </submittedName>
</protein>
<reference evidence="1" key="1">
    <citation type="submission" date="2020-09" db="EMBL/GenBank/DDBJ databases">
        <title>Leviviricetes taxonomy.</title>
        <authorList>
            <person name="Stockdale S.R."/>
            <person name="Callanan J."/>
            <person name="Adriaenssens E.M."/>
            <person name="Kuhn J.H."/>
            <person name="Rumnieks J."/>
            <person name="Shkoporov A."/>
            <person name="Draper L.A."/>
            <person name="Ross P."/>
            <person name="Hill C."/>
        </authorList>
    </citation>
    <scope>NUCLEOTIDE SEQUENCE</scope>
</reference>
<dbReference type="GO" id="GO:0019028">
    <property type="term" value="C:viral capsid"/>
    <property type="evidence" value="ECO:0007669"/>
    <property type="project" value="UniProtKB-KW"/>
</dbReference>
<keyword evidence="1" id="KW-0167">Capsid protein</keyword>
<dbReference type="RefSeq" id="YP_010770791.1">
    <property type="nucleotide sequence ID" value="NC_074391.1"/>
</dbReference>
<organism evidence="1 2">
    <name type="scientific">ssRNA phage SRR7976325_26</name>
    <dbReference type="NCBI Taxonomy" id="2786714"/>
    <lineage>
        <taxon>Viruses</taxon>
        <taxon>Riboviria</taxon>
        <taxon>Orthornavirae</taxon>
        <taxon>Lenarviricota</taxon>
        <taxon>Leviviricetes</taxon>
        <taxon>Timlovirales</taxon>
        <taxon>Steitzviridae</taxon>
        <taxon>Bicehmovirus</taxon>
        <taxon>Bicehmovirus borborocola</taxon>
        <taxon>Kecijavirus borborocola</taxon>
    </lineage>
</organism>
<dbReference type="EMBL" id="BK014199">
    <property type="protein sequence ID" value="DAD52765.1"/>
    <property type="molecule type" value="Genomic_RNA"/>
</dbReference>